<protein>
    <submittedName>
        <fullName evidence="2">Uncharacterized protein</fullName>
    </submittedName>
</protein>
<dbReference type="EMBL" id="JAIWYP010000006">
    <property type="protein sequence ID" value="KAH3809759.1"/>
    <property type="molecule type" value="Genomic_DNA"/>
</dbReference>
<sequence length="81" mass="8969">MSKIKEGRNCVIFQDVGRVKGIDHPDYACASELANMDAEEIEDPDSAYASKVGSQEKDTWTLDDDDPKSPIFLSADNLDMD</sequence>
<feature type="region of interest" description="Disordered" evidence="1">
    <location>
        <begin position="46"/>
        <end position="81"/>
    </location>
</feature>
<evidence type="ECO:0000313" key="3">
    <source>
        <dbReference type="Proteomes" id="UP000828390"/>
    </source>
</evidence>
<evidence type="ECO:0000313" key="2">
    <source>
        <dbReference type="EMBL" id="KAH3809759.1"/>
    </source>
</evidence>
<proteinExistence type="predicted"/>
<organism evidence="2 3">
    <name type="scientific">Dreissena polymorpha</name>
    <name type="common">Zebra mussel</name>
    <name type="synonym">Mytilus polymorpha</name>
    <dbReference type="NCBI Taxonomy" id="45954"/>
    <lineage>
        <taxon>Eukaryota</taxon>
        <taxon>Metazoa</taxon>
        <taxon>Spiralia</taxon>
        <taxon>Lophotrochozoa</taxon>
        <taxon>Mollusca</taxon>
        <taxon>Bivalvia</taxon>
        <taxon>Autobranchia</taxon>
        <taxon>Heteroconchia</taxon>
        <taxon>Euheterodonta</taxon>
        <taxon>Imparidentia</taxon>
        <taxon>Neoheterodontei</taxon>
        <taxon>Myida</taxon>
        <taxon>Dreissenoidea</taxon>
        <taxon>Dreissenidae</taxon>
        <taxon>Dreissena</taxon>
    </lineage>
</organism>
<reference evidence="2" key="1">
    <citation type="journal article" date="2019" name="bioRxiv">
        <title>The Genome of the Zebra Mussel, Dreissena polymorpha: A Resource for Invasive Species Research.</title>
        <authorList>
            <person name="McCartney M.A."/>
            <person name="Auch B."/>
            <person name="Kono T."/>
            <person name="Mallez S."/>
            <person name="Zhang Y."/>
            <person name="Obille A."/>
            <person name="Becker A."/>
            <person name="Abrahante J.E."/>
            <person name="Garbe J."/>
            <person name="Badalamenti J.P."/>
            <person name="Herman A."/>
            <person name="Mangelson H."/>
            <person name="Liachko I."/>
            <person name="Sullivan S."/>
            <person name="Sone E.D."/>
            <person name="Koren S."/>
            <person name="Silverstein K.A.T."/>
            <person name="Beckman K.B."/>
            <person name="Gohl D.M."/>
        </authorList>
    </citation>
    <scope>NUCLEOTIDE SEQUENCE</scope>
    <source>
        <strain evidence="2">Duluth1</strain>
        <tissue evidence="2">Whole animal</tissue>
    </source>
</reference>
<dbReference type="Proteomes" id="UP000828390">
    <property type="component" value="Unassembled WGS sequence"/>
</dbReference>
<reference evidence="2" key="2">
    <citation type="submission" date="2020-11" db="EMBL/GenBank/DDBJ databases">
        <authorList>
            <person name="McCartney M.A."/>
            <person name="Auch B."/>
            <person name="Kono T."/>
            <person name="Mallez S."/>
            <person name="Becker A."/>
            <person name="Gohl D.M."/>
            <person name="Silverstein K.A.T."/>
            <person name="Koren S."/>
            <person name="Bechman K.B."/>
            <person name="Herman A."/>
            <person name="Abrahante J.E."/>
            <person name="Garbe J."/>
        </authorList>
    </citation>
    <scope>NUCLEOTIDE SEQUENCE</scope>
    <source>
        <strain evidence="2">Duluth1</strain>
        <tissue evidence="2">Whole animal</tissue>
    </source>
</reference>
<dbReference type="AlphaFoldDB" id="A0A9D4G624"/>
<name>A0A9D4G624_DREPO</name>
<comment type="caution">
    <text evidence="2">The sequence shown here is derived from an EMBL/GenBank/DDBJ whole genome shotgun (WGS) entry which is preliminary data.</text>
</comment>
<evidence type="ECO:0000256" key="1">
    <source>
        <dbReference type="SAM" id="MobiDB-lite"/>
    </source>
</evidence>
<keyword evidence="3" id="KW-1185">Reference proteome</keyword>
<gene>
    <name evidence="2" type="ORF">DPMN_138137</name>
</gene>
<accession>A0A9D4G624</accession>